<feature type="region of interest" description="Disordered" evidence="1">
    <location>
        <begin position="30"/>
        <end position="49"/>
    </location>
</feature>
<protein>
    <submittedName>
        <fullName evidence="2">Uncharacterized protein</fullName>
    </submittedName>
</protein>
<reference evidence="2" key="2">
    <citation type="submission" date="2021-01" db="UniProtKB">
        <authorList>
            <consortium name="EnsemblMetazoa"/>
        </authorList>
    </citation>
    <scope>IDENTIFICATION</scope>
</reference>
<dbReference type="GeneID" id="100888634"/>
<dbReference type="Proteomes" id="UP000007110">
    <property type="component" value="Unassembled WGS sequence"/>
</dbReference>
<feature type="region of interest" description="Disordered" evidence="1">
    <location>
        <begin position="223"/>
        <end position="258"/>
    </location>
</feature>
<dbReference type="EnsemblMetazoa" id="XM_011662795">
    <property type="protein sequence ID" value="XP_011661097"/>
    <property type="gene ID" value="LOC100888634"/>
</dbReference>
<evidence type="ECO:0000313" key="3">
    <source>
        <dbReference type="Proteomes" id="UP000007110"/>
    </source>
</evidence>
<reference evidence="3" key="1">
    <citation type="submission" date="2015-02" db="EMBL/GenBank/DDBJ databases">
        <title>Genome sequencing for Strongylocentrotus purpuratus.</title>
        <authorList>
            <person name="Murali S."/>
            <person name="Liu Y."/>
            <person name="Vee V."/>
            <person name="English A."/>
            <person name="Wang M."/>
            <person name="Skinner E."/>
            <person name="Han Y."/>
            <person name="Muzny D.M."/>
            <person name="Worley K.C."/>
            <person name="Gibbs R.A."/>
        </authorList>
    </citation>
    <scope>NUCLEOTIDE SEQUENCE</scope>
</reference>
<feature type="compositionally biased region" description="Basic and acidic residues" evidence="1">
    <location>
        <begin position="238"/>
        <end position="249"/>
    </location>
</feature>
<keyword evidence="3" id="KW-1185">Reference proteome</keyword>
<feature type="region of interest" description="Disordered" evidence="1">
    <location>
        <begin position="152"/>
        <end position="187"/>
    </location>
</feature>
<proteinExistence type="predicted"/>
<evidence type="ECO:0000313" key="2">
    <source>
        <dbReference type="EnsemblMetazoa" id="XP_011661097"/>
    </source>
</evidence>
<accession>A0A7M7HI29</accession>
<evidence type="ECO:0000256" key="1">
    <source>
        <dbReference type="SAM" id="MobiDB-lite"/>
    </source>
</evidence>
<dbReference type="AlphaFoldDB" id="A0A7M7HI29"/>
<organism evidence="2 3">
    <name type="scientific">Strongylocentrotus purpuratus</name>
    <name type="common">Purple sea urchin</name>
    <dbReference type="NCBI Taxonomy" id="7668"/>
    <lineage>
        <taxon>Eukaryota</taxon>
        <taxon>Metazoa</taxon>
        <taxon>Echinodermata</taxon>
        <taxon>Eleutherozoa</taxon>
        <taxon>Echinozoa</taxon>
        <taxon>Echinoidea</taxon>
        <taxon>Euechinoidea</taxon>
        <taxon>Echinacea</taxon>
        <taxon>Camarodonta</taxon>
        <taxon>Echinidea</taxon>
        <taxon>Strongylocentrotidae</taxon>
        <taxon>Strongylocentrotus</taxon>
    </lineage>
</organism>
<feature type="region of interest" description="Disordered" evidence="1">
    <location>
        <begin position="281"/>
        <end position="319"/>
    </location>
</feature>
<dbReference type="RefSeq" id="XP_011661097.2">
    <property type="nucleotide sequence ID" value="XM_011662795.2"/>
</dbReference>
<feature type="compositionally biased region" description="Basic residues" evidence="1">
    <location>
        <begin position="30"/>
        <end position="46"/>
    </location>
</feature>
<feature type="compositionally biased region" description="Basic and acidic residues" evidence="1">
    <location>
        <begin position="305"/>
        <end position="319"/>
    </location>
</feature>
<sequence length="773" mass="87395">MGATSTDNELPVLDYYGSGTLEGAVIFRPTKKPHHHRHKRSGHKMKPLNQENMGSYKKAHQHLTSNDISLLTRRKSLSMNGGLIPVDMNFNIRALIHPSLIGRDDGIPVKRRKKMSLSSDSEAISNNEINYEPVLVNERRTTSSPQFEKIFTISDSSPDDDERDVRTKSSPRRRSSDSDVICLGSDSDHRKESFHQSLHHASYTSNADAEIDRDETFFCEPPNLIQAEPLSNSSRHYTPRDDDDNKGADSDSSDLPEFTSSYNEQLLCGNDVERSPLQVHDVERSPPQEHVWPSSPPDSTPPGSDRSRHSSADLGERVEQPTDACWVSFLSPSGDTKASDLSVRNFQHSQCISKPFSQDKRNTVYACHEEEFTQAAVNLIAQFTTTNHKPPPQLLQDLFHDTLRKCSSSSLEASVVYRCLKNIQHLHHPSSRDFPMEWNLIKSVATTLVSSPSKDSLDNSASPAIKWHIDLLSLHFLVSVLEDDVERKARWKTLKKSFAFSILNPEICRNNCREVVDWIHKVVSELEPLQGFEASTSCSTVVSCGCPDSACHRNYVLPLLGKLLELSFRMATSLTLKTYVQRTVDELNSCGLKGLPQLRLVFETLQQPWLRLKLSDLIFNTHFESKIFSLSRDNISISRIVQEYFLFLPRPTSVNTNDEEEEDEVIETGFSRGGKEEMAYLLLVMLQSYLRCCSGYLSKVEQGKKSISLSKSSSPWSSVCRKQLSQDDRICLLQMGDYVDQLRNHLSSSSHPSEMSMVTEVCLAQMSVLYEWM</sequence>
<name>A0A7M7HI29_STRPU</name>